<feature type="active site" description="Schiff-base intermediate with dihydroxyacetone-P" evidence="1">
    <location>
        <position position="175"/>
    </location>
</feature>
<dbReference type="Pfam" id="PF01791">
    <property type="entry name" value="DeoC"/>
    <property type="match status" value="1"/>
</dbReference>
<keyword evidence="3" id="KW-1185">Reference proteome</keyword>
<dbReference type="Proteomes" id="UP000325787">
    <property type="component" value="Chromosome"/>
</dbReference>
<dbReference type="SUPFAM" id="SSF51569">
    <property type="entry name" value="Aldolase"/>
    <property type="match status" value="1"/>
</dbReference>
<dbReference type="NCBIfam" id="NF005556">
    <property type="entry name" value="PRK07226.1"/>
    <property type="match status" value="1"/>
</dbReference>
<dbReference type="EMBL" id="CP034550">
    <property type="protein sequence ID" value="QFZ22153.1"/>
    <property type="molecule type" value="Genomic_DNA"/>
</dbReference>
<name>A0A5Q0H847_SACSY</name>
<organism evidence="2 3">
    <name type="scientific">Saccharothrix syringae</name>
    <name type="common">Nocardiopsis syringae</name>
    <dbReference type="NCBI Taxonomy" id="103733"/>
    <lineage>
        <taxon>Bacteria</taxon>
        <taxon>Bacillati</taxon>
        <taxon>Actinomycetota</taxon>
        <taxon>Actinomycetes</taxon>
        <taxon>Pseudonocardiales</taxon>
        <taxon>Pseudonocardiaceae</taxon>
        <taxon>Saccharothrix</taxon>
    </lineage>
</organism>
<feature type="active site" description="Proton donor" evidence="1">
    <location>
        <position position="144"/>
    </location>
</feature>
<proteinExistence type="predicted"/>
<evidence type="ECO:0000313" key="2">
    <source>
        <dbReference type="EMBL" id="QFZ22153.1"/>
    </source>
</evidence>
<evidence type="ECO:0000313" key="3">
    <source>
        <dbReference type="Proteomes" id="UP000325787"/>
    </source>
</evidence>
<dbReference type="PANTHER" id="PTHR47916:SF1">
    <property type="entry name" value="3-HYDROXY-5-PHOSPHONOOXYPENTANE-2,4-DIONE THIOLASE"/>
    <property type="match status" value="1"/>
</dbReference>
<dbReference type="CDD" id="cd00958">
    <property type="entry name" value="DhnA"/>
    <property type="match status" value="1"/>
</dbReference>
<dbReference type="InterPro" id="IPR002915">
    <property type="entry name" value="DeoC/FbaB/LacD_aldolase"/>
</dbReference>
<dbReference type="PANTHER" id="PTHR47916">
    <property type="entry name" value="FRUCTOSE-BISPHOSPHATE ALDOLASE CLASS 1"/>
    <property type="match status" value="1"/>
</dbReference>
<dbReference type="SMART" id="SM01133">
    <property type="entry name" value="DeoC"/>
    <property type="match status" value="1"/>
</dbReference>
<sequence length="265" mass="27652">MRKALRLRRLSRPRDDRYLFVPLDHSVSDGPVVPRDRWDDLVDSVVVGGADGIIVHKGRARTIDPAALGGCALVVHLSAGTAHMADTNAKVLVGDVEEALKLGADAVSVHVNIGSDTEGRQLADLGAVAKACDDWNVPLIAMVYPRGPRIADPHDPVLLAHVVNIAVDLGADIVKTNLALPTERMAEVVASCPIPVLVAGGPATGGNVVDDARTAMALGCAGLAVGRRVFTSPSPMPLVAELASIIHEDHRTDLVRAVTGVVASS</sequence>
<evidence type="ECO:0000256" key="1">
    <source>
        <dbReference type="PIRSR" id="PIRSR038992-1"/>
    </source>
</evidence>
<reference evidence="3" key="1">
    <citation type="journal article" date="2021" name="Curr. Microbiol.">
        <title>Complete genome of nocamycin-producing strain Saccharothrix syringae NRRL B-16468 reveals the biosynthetic potential for secondary metabolites.</title>
        <authorList>
            <person name="Mo X."/>
            <person name="Yang S."/>
        </authorList>
    </citation>
    <scope>NUCLEOTIDE SEQUENCE [LARGE SCALE GENOMIC DNA]</scope>
    <source>
        <strain evidence="3">ATCC 51364 / DSM 43886 / JCM 6844 / KCTC 9398 / NBRC 14523 / NRRL B-16468 / INA 2240</strain>
    </source>
</reference>
<dbReference type="PIRSF" id="PIRSF038992">
    <property type="entry name" value="Aldolase_Ia"/>
    <property type="match status" value="1"/>
</dbReference>
<gene>
    <name evidence="2" type="ORF">EKG83_36325</name>
</gene>
<dbReference type="GO" id="GO:0004332">
    <property type="term" value="F:fructose-bisphosphate aldolase activity"/>
    <property type="evidence" value="ECO:0007669"/>
    <property type="project" value="InterPro"/>
</dbReference>
<dbReference type="OrthoDB" id="9771504at2"/>
<dbReference type="RefSeq" id="WP_033427895.1">
    <property type="nucleotide sequence ID" value="NZ_CP034550.1"/>
</dbReference>
<dbReference type="InterPro" id="IPR041720">
    <property type="entry name" value="FbaB-like"/>
</dbReference>
<dbReference type="AlphaFoldDB" id="A0A5Q0H847"/>
<protein>
    <submittedName>
        <fullName evidence="2">Fructose-bisphosphate aldolase</fullName>
    </submittedName>
</protein>
<accession>A0A5Q0H847</accession>
<dbReference type="Gene3D" id="3.20.20.70">
    <property type="entry name" value="Aldolase class I"/>
    <property type="match status" value="1"/>
</dbReference>
<dbReference type="InterPro" id="IPR050456">
    <property type="entry name" value="DeoC/FbaB_aldolase"/>
</dbReference>
<dbReference type="InterPro" id="IPR013785">
    <property type="entry name" value="Aldolase_TIM"/>
</dbReference>
<dbReference type="KEGG" id="ssyi:EKG83_36325"/>